<dbReference type="EMBL" id="MTBC01000010">
    <property type="protein sequence ID" value="OQD41899.1"/>
    <property type="molecule type" value="Genomic_DNA"/>
</dbReference>
<protein>
    <submittedName>
        <fullName evidence="2">Uncharacterized protein</fullName>
    </submittedName>
</protein>
<evidence type="ECO:0000256" key="1">
    <source>
        <dbReference type="SAM" id="Phobius"/>
    </source>
</evidence>
<keyword evidence="1" id="KW-0472">Membrane</keyword>
<feature type="transmembrane region" description="Helical" evidence="1">
    <location>
        <begin position="12"/>
        <end position="31"/>
    </location>
</feature>
<gene>
    <name evidence="2" type="ORF">BUL40_13680</name>
</gene>
<evidence type="ECO:0000313" key="3">
    <source>
        <dbReference type="Proteomes" id="UP000191680"/>
    </source>
</evidence>
<comment type="caution">
    <text evidence="2">The sequence shown here is derived from an EMBL/GenBank/DDBJ whole genome shotgun (WGS) entry which is preliminary data.</text>
</comment>
<keyword evidence="3" id="KW-1185">Reference proteome</keyword>
<sequence length="260" mass="29464">MVFKKRVNKRKLFLFMVFRICLWVLVLLPLFGTSQTFKVPTVYAGVEMVHDALDFSTGRMDNVFYFRTDGSFTETLYEEKWKSIKDGSYKLTGKHVILEYVEDREKDTLFLDADGKTGKYRCCGLSLGWATMVKMKSVKEIPAGFYSYETASSLSATTDFAQTRVFSNDDIYFLADKRFTRDKKSMVALTSANTVLTATGDDSLTGSYTVTEGALTLMYDDGEIEKGSFFLDSRLMDGSKEKAYLMAFKGDVFVYLPTAN</sequence>
<proteinExistence type="predicted"/>
<keyword evidence="1" id="KW-1133">Transmembrane helix</keyword>
<evidence type="ECO:0000313" key="2">
    <source>
        <dbReference type="EMBL" id="OQD41899.1"/>
    </source>
</evidence>
<reference evidence="2 3" key="1">
    <citation type="submission" date="2016-12" db="EMBL/GenBank/DDBJ databases">
        <authorList>
            <person name="Song W.-J."/>
            <person name="Kurnit D.M."/>
        </authorList>
    </citation>
    <scope>NUCLEOTIDE SEQUENCE [LARGE SCALE GENOMIC DNA]</scope>
    <source>
        <strain evidence="2 3">HSG9</strain>
    </source>
</reference>
<name>A0A1V6LP59_9FLAO</name>
<dbReference type="RefSeq" id="WP_080319710.1">
    <property type="nucleotide sequence ID" value="NZ_MTBC01000010.1"/>
</dbReference>
<dbReference type="Proteomes" id="UP000191680">
    <property type="component" value="Unassembled WGS sequence"/>
</dbReference>
<organism evidence="2 3">
    <name type="scientific">Croceivirga radicis</name>
    <dbReference type="NCBI Taxonomy" id="1929488"/>
    <lineage>
        <taxon>Bacteria</taxon>
        <taxon>Pseudomonadati</taxon>
        <taxon>Bacteroidota</taxon>
        <taxon>Flavobacteriia</taxon>
        <taxon>Flavobacteriales</taxon>
        <taxon>Flavobacteriaceae</taxon>
        <taxon>Croceivirga</taxon>
    </lineage>
</organism>
<accession>A0A1V6LP59</accession>
<keyword evidence="1" id="KW-0812">Transmembrane</keyword>
<dbReference type="AlphaFoldDB" id="A0A1V6LP59"/>